<gene>
    <name evidence="2" type="ORF">VOLCADRAFT_105498</name>
</gene>
<dbReference type="Proteomes" id="UP000001058">
    <property type="component" value="Unassembled WGS sequence"/>
</dbReference>
<feature type="region of interest" description="Disordered" evidence="1">
    <location>
        <begin position="379"/>
        <end position="443"/>
    </location>
</feature>
<feature type="region of interest" description="Disordered" evidence="1">
    <location>
        <begin position="867"/>
        <end position="890"/>
    </location>
</feature>
<evidence type="ECO:0000256" key="1">
    <source>
        <dbReference type="SAM" id="MobiDB-lite"/>
    </source>
</evidence>
<dbReference type="InParanoid" id="D8U184"/>
<feature type="compositionally biased region" description="Gly residues" evidence="1">
    <location>
        <begin position="151"/>
        <end position="160"/>
    </location>
</feature>
<dbReference type="EMBL" id="GL378350">
    <property type="protein sequence ID" value="EFJ46512.1"/>
    <property type="molecule type" value="Genomic_DNA"/>
</dbReference>
<protein>
    <submittedName>
        <fullName evidence="2">Uncharacterized protein</fullName>
    </submittedName>
</protein>
<feature type="region of interest" description="Disordered" evidence="1">
    <location>
        <begin position="461"/>
        <end position="496"/>
    </location>
</feature>
<feature type="region of interest" description="Disordered" evidence="1">
    <location>
        <begin position="151"/>
        <end position="183"/>
    </location>
</feature>
<reference evidence="2 3" key="1">
    <citation type="journal article" date="2010" name="Science">
        <title>Genomic analysis of organismal complexity in the multicellular green alga Volvox carteri.</title>
        <authorList>
            <person name="Prochnik S.E."/>
            <person name="Umen J."/>
            <person name="Nedelcu A.M."/>
            <person name="Hallmann A."/>
            <person name="Miller S.M."/>
            <person name="Nishii I."/>
            <person name="Ferris P."/>
            <person name="Kuo A."/>
            <person name="Mitros T."/>
            <person name="Fritz-Laylin L.K."/>
            <person name="Hellsten U."/>
            <person name="Chapman J."/>
            <person name="Simakov O."/>
            <person name="Rensing S.A."/>
            <person name="Terry A."/>
            <person name="Pangilinan J."/>
            <person name="Kapitonov V."/>
            <person name="Jurka J."/>
            <person name="Salamov A."/>
            <person name="Shapiro H."/>
            <person name="Schmutz J."/>
            <person name="Grimwood J."/>
            <person name="Lindquist E."/>
            <person name="Lucas S."/>
            <person name="Grigoriev I.V."/>
            <person name="Schmitt R."/>
            <person name="Kirk D."/>
            <person name="Rokhsar D.S."/>
        </authorList>
    </citation>
    <scope>NUCLEOTIDE SEQUENCE [LARGE SCALE GENOMIC DNA]</scope>
    <source>
        <strain evidence="3">f. Nagariensis / Eve</strain>
    </source>
</reference>
<name>D8U184_VOLCA</name>
<sequence>MAAIRVRSGAALAPAPAGRVLLEVAVVGATGTDGADDGDSGGDGNGGCSVLLRFSFPAERPLARNAIAAAGALTNAKDVVSELQAGRLTARGSRAAVGAAPTARGTVLADKQPMEPAPGLELKAQLSLPGAVCSIHPLKKVRITGSSGCGAGGSSGGKGAGQSRVDQGCGPRGHDEDDDCNGSSRPAAAVAATFAAVLCGDAARSLVVIRVQCDGRQTARKLWMAAAGRKHTAATAAASMEPSSTTATAACWALQQLLAIPGVHSVLPVSLPSALNIALAPTGSSRGVGAWCDAVLVCPAAVVVLETLEGQLRGVGGADAGWEREERAHDVARHGGAYLYDNQGRITRDDVVAQQDALQEEDDDWGSWGHMYTQRQRPALQRGYEEQYSSQYQHLHQREYQRDRHEHQDLGDGGHPCDEAPAYEGEGSGCAATAGASAAAPSPPFAAGAVTSAVQLDGPLKQARDGVGQPQQIPDGELAGGGGAGRGGEGAGTGGGAREAAMVKVLVHMSRRWDADFQHALEQRAALGRMTHLTAQTERLLADAGQRPQPTFGSSGARPPSRAALLDPLMDLEEELRLLQRREEQLQQPGAAPTGVTRASLEGGVAGGASAAMDRLLDELLGDEQVPVAAETAAAVRGVADRFTVMAASGGSRPGGGSVVASQVMGPAAAAAARTRTVPMLPGAGMKDGGSGGANVNPPETQLTVQDVSWSLVLESITQARHGSDWVLQAVLRLVGGCDDVTVDDGSGDDGAAGAAFRGTGAAPYLTTTTTNANTTTPAASLCGDLDDVALLVYCPAGLPLGNVRARWSVLQGGRRRVVVEAGVPLGDLLGLAAAAAAARAATVAIAAEAVAVIATVAAAAESPCSAVGEKETHHQQHQPQHQTDSKIAAMPRSSSIPGSLLLVTSSPAGRKKGRSSPDVNMCEALRTRLLAIPGFRVPRVGGNRTGAPKPGHCFPAAIPTAGSLVWEGALGWCCVVTLSPYGVYGCEAELSYMGASGGDASSSIALDQVQCYVTEVSELWCEQVGRRLTLLSPNPLVATRLERLEVAGDALQRCVDTTLELLESTLLTQQRQQRHQQQKQQPYATARRSGSASSGLAKARTCVVDAAKGTAAAEAEPASGVCLQDMLQEVQQLQLQLSAAMETLLTS</sequence>
<dbReference type="GeneID" id="9628697"/>
<dbReference type="OrthoDB" id="10688250at2759"/>
<feature type="compositionally biased region" description="Low complexity" evidence="1">
    <location>
        <begin position="429"/>
        <end position="443"/>
    </location>
</feature>
<dbReference type="RefSeq" id="XP_002952369.1">
    <property type="nucleotide sequence ID" value="XM_002952323.1"/>
</dbReference>
<organism evidence="3">
    <name type="scientific">Volvox carteri f. nagariensis</name>
    <dbReference type="NCBI Taxonomy" id="3068"/>
    <lineage>
        <taxon>Eukaryota</taxon>
        <taxon>Viridiplantae</taxon>
        <taxon>Chlorophyta</taxon>
        <taxon>core chlorophytes</taxon>
        <taxon>Chlorophyceae</taxon>
        <taxon>CS clade</taxon>
        <taxon>Chlamydomonadales</taxon>
        <taxon>Volvocaceae</taxon>
        <taxon>Volvox</taxon>
    </lineage>
</organism>
<feature type="region of interest" description="Disordered" evidence="1">
    <location>
        <begin position="1072"/>
        <end position="1093"/>
    </location>
</feature>
<dbReference type="KEGG" id="vcn:VOLCADRAFT_105498"/>
<feature type="compositionally biased region" description="Low complexity" evidence="1">
    <location>
        <begin position="1079"/>
        <end position="1093"/>
    </location>
</feature>
<accession>D8U184</accession>
<evidence type="ECO:0000313" key="2">
    <source>
        <dbReference type="EMBL" id="EFJ46512.1"/>
    </source>
</evidence>
<keyword evidence="3" id="KW-1185">Reference proteome</keyword>
<proteinExistence type="predicted"/>
<feature type="compositionally biased region" description="Basic and acidic residues" evidence="1">
    <location>
        <begin position="396"/>
        <end position="418"/>
    </location>
</feature>
<feature type="compositionally biased region" description="Gly residues" evidence="1">
    <location>
        <begin position="478"/>
        <end position="496"/>
    </location>
</feature>
<dbReference type="AlphaFoldDB" id="D8U184"/>
<evidence type="ECO:0000313" key="3">
    <source>
        <dbReference type="Proteomes" id="UP000001058"/>
    </source>
</evidence>